<keyword evidence="2" id="KW-0833">Ubl conjugation pathway</keyword>
<keyword evidence="1" id="KW-0677">Repeat</keyword>
<dbReference type="OrthoDB" id="3245100at2759"/>
<evidence type="ECO:0000256" key="1">
    <source>
        <dbReference type="ARBA" id="ARBA00022737"/>
    </source>
</evidence>
<sequence length="334" mass="35943">METAIAETLLFGEREARIFAAREICKLGRNERQKLAENGAIPQLIFMLESQDYESIEAALLALLNLAFGSERNKIRIAKSGATQALLKVLQWRNESLLELALAALLILSSCAANKPEIASSGAVQLLFELLDSESPNGEAVSHQAKLDIISTLHNLLVSPETLPSAILSDGLIRLIHLICDADKSSDLAEKAVALLESLISSSESAVSLVAEIGGAIGLLVEAVEEGTAACKEHAAAILAVICRSCRERYRGVILGEGAMPGLMQLSVDGNRRAREKAKALMMMLRESSESGPARVRHSKSVLVEEVMRKIDRGGKRGGSIQLVEKMIARLNSI</sequence>
<comment type="caution">
    <text evidence="4">The sequence shown here is derived from an EMBL/GenBank/DDBJ whole genome shotgun (WGS) entry which is preliminary data.</text>
</comment>
<keyword evidence="5" id="KW-1185">Reference proteome</keyword>
<gene>
    <name evidence="4" type="ORF">SHERM_21474</name>
</gene>
<dbReference type="InterPro" id="IPR000225">
    <property type="entry name" value="Armadillo"/>
</dbReference>
<dbReference type="Gene3D" id="1.25.10.10">
    <property type="entry name" value="Leucine-rich Repeat Variant"/>
    <property type="match status" value="1"/>
</dbReference>
<evidence type="ECO:0000256" key="3">
    <source>
        <dbReference type="PROSITE-ProRule" id="PRU00259"/>
    </source>
</evidence>
<dbReference type="InterPro" id="IPR016024">
    <property type="entry name" value="ARM-type_fold"/>
</dbReference>
<dbReference type="EMBL" id="CACSLK010024742">
    <property type="protein sequence ID" value="CAA0824533.1"/>
    <property type="molecule type" value="Genomic_DNA"/>
</dbReference>
<name>A0A9N7N4V9_STRHE</name>
<protein>
    <submittedName>
        <fullName evidence="4">ARM repeat superfamily protein</fullName>
    </submittedName>
</protein>
<dbReference type="AlphaFoldDB" id="A0A9N7N4V9"/>
<evidence type="ECO:0000313" key="4">
    <source>
        <dbReference type="EMBL" id="CAA0824533.1"/>
    </source>
</evidence>
<dbReference type="PANTHER" id="PTHR23315">
    <property type="entry name" value="U BOX DOMAIN-CONTAINING"/>
    <property type="match status" value="1"/>
</dbReference>
<dbReference type="Proteomes" id="UP001153555">
    <property type="component" value="Unassembled WGS sequence"/>
</dbReference>
<accession>A0A9N7N4V9</accession>
<dbReference type="PROSITE" id="PS50176">
    <property type="entry name" value="ARM_REPEAT"/>
    <property type="match status" value="2"/>
</dbReference>
<dbReference type="SUPFAM" id="SSF48371">
    <property type="entry name" value="ARM repeat"/>
    <property type="match status" value="1"/>
</dbReference>
<dbReference type="Pfam" id="PF00514">
    <property type="entry name" value="Arm"/>
    <property type="match status" value="1"/>
</dbReference>
<dbReference type="SMART" id="SM00185">
    <property type="entry name" value="ARM"/>
    <property type="match status" value="4"/>
</dbReference>
<feature type="repeat" description="ARM" evidence="3">
    <location>
        <begin position="39"/>
        <end position="81"/>
    </location>
</feature>
<proteinExistence type="predicted"/>
<evidence type="ECO:0000256" key="2">
    <source>
        <dbReference type="ARBA" id="ARBA00022786"/>
    </source>
</evidence>
<dbReference type="InterPro" id="IPR011989">
    <property type="entry name" value="ARM-like"/>
</dbReference>
<organism evidence="4 5">
    <name type="scientific">Striga hermonthica</name>
    <name type="common">Purple witchweed</name>
    <name type="synonym">Buchnera hermonthica</name>
    <dbReference type="NCBI Taxonomy" id="68872"/>
    <lineage>
        <taxon>Eukaryota</taxon>
        <taxon>Viridiplantae</taxon>
        <taxon>Streptophyta</taxon>
        <taxon>Embryophyta</taxon>
        <taxon>Tracheophyta</taxon>
        <taxon>Spermatophyta</taxon>
        <taxon>Magnoliopsida</taxon>
        <taxon>eudicotyledons</taxon>
        <taxon>Gunneridae</taxon>
        <taxon>Pentapetalae</taxon>
        <taxon>asterids</taxon>
        <taxon>lamiids</taxon>
        <taxon>Lamiales</taxon>
        <taxon>Orobanchaceae</taxon>
        <taxon>Buchnereae</taxon>
        <taxon>Striga</taxon>
    </lineage>
</organism>
<feature type="repeat" description="ARM" evidence="3">
    <location>
        <begin position="170"/>
        <end position="214"/>
    </location>
</feature>
<reference evidence="4" key="1">
    <citation type="submission" date="2019-12" db="EMBL/GenBank/DDBJ databases">
        <authorList>
            <person name="Scholes J."/>
        </authorList>
    </citation>
    <scope>NUCLEOTIDE SEQUENCE</scope>
</reference>
<evidence type="ECO:0000313" key="5">
    <source>
        <dbReference type="Proteomes" id="UP001153555"/>
    </source>
</evidence>
<dbReference type="PANTHER" id="PTHR23315:SF120">
    <property type="entry name" value="ARM REPEAT SUPERFAMILY PROTEIN"/>
    <property type="match status" value="1"/>
</dbReference>